<name>A0A2I0JZG5_PUNGR</name>
<proteinExistence type="predicted"/>
<feature type="compositionally biased region" description="Polar residues" evidence="2">
    <location>
        <begin position="31"/>
        <end position="40"/>
    </location>
</feature>
<evidence type="ECO:0000313" key="4">
    <source>
        <dbReference type="EMBL" id="PKI61240.1"/>
    </source>
</evidence>
<keyword evidence="1" id="KW-0863">Zinc-finger</keyword>
<keyword evidence="1" id="KW-0479">Metal-binding</keyword>
<dbReference type="Pfam" id="PF14223">
    <property type="entry name" value="Retrotran_gag_2"/>
    <property type="match status" value="1"/>
</dbReference>
<accession>A0A2I0JZG5</accession>
<dbReference type="PANTHER" id="PTHR35317:SF23">
    <property type="entry name" value="OS04G0629600 PROTEIN"/>
    <property type="match status" value="1"/>
</dbReference>
<dbReference type="InterPro" id="IPR001878">
    <property type="entry name" value="Znf_CCHC"/>
</dbReference>
<dbReference type="SUPFAM" id="SSF57756">
    <property type="entry name" value="Retrovirus zinc finger-like domains"/>
    <property type="match status" value="1"/>
</dbReference>
<dbReference type="PROSITE" id="PS50158">
    <property type="entry name" value="ZF_CCHC"/>
    <property type="match status" value="1"/>
</dbReference>
<dbReference type="GO" id="GO:0008270">
    <property type="term" value="F:zinc ion binding"/>
    <property type="evidence" value="ECO:0007669"/>
    <property type="project" value="UniProtKB-KW"/>
</dbReference>
<dbReference type="EMBL" id="PGOL01001064">
    <property type="protein sequence ID" value="PKI61240.1"/>
    <property type="molecule type" value="Genomic_DNA"/>
</dbReference>
<dbReference type="PANTHER" id="PTHR35317">
    <property type="entry name" value="OS04G0629600 PROTEIN"/>
    <property type="match status" value="1"/>
</dbReference>
<dbReference type="Proteomes" id="UP000233551">
    <property type="component" value="Unassembled WGS sequence"/>
</dbReference>
<evidence type="ECO:0000256" key="1">
    <source>
        <dbReference type="PROSITE-ProRule" id="PRU00047"/>
    </source>
</evidence>
<keyword evidence="1" id="KW-0862">Zinc</keyword>
<sequence>MGVCGRGQPLGCRRQRPQSTSALPMAREGRSSGTTNAGLRSQAQYRAPATQIRPIVVLEPRLFVRGYRSRLQLNPEPSRCSSIPSLFSITVALPSPSLADESCGQWRACVVVVKLAVIGEHGGSQVLWEVAALGFFWLGVRSRVEKVKLTQPRSISVSPDPILARSSFSPARLLVLGLRVVREALPQSVLENIAYVPILDGQNFSDWEESVLFTLGYIDLDYMLREEEPPAPTDTDAPEVKEKYEWWEKSNRLSLMLMKSHVSKSIRRAVCEVTKAKDFLKAIKEQFAKSDKALASTLMKRLTSRTFDSSKGVRAHITKMRDLAAQLKTLKIDISEPFLVHFILNSLPAEYGPFKISYNTHKKEWSITELLTMCVQEEEMMKHDKPEVAHLATRPKGKGKKDHGKRQYKVPPKTDGSKVKCFFCRKDGHVKKDCLKYKKWLEKRGLSQPKESDGKLEVRLLRK</sequence>
<evidence type="ECO:0000313" key="5">
    <source>
        <dbReference type="Proteomes" id="UP000233551"/>
    </source>
</evidence>
<dbReference type="InterPro" id="IPR036875">
    <property type="entry name" value="Znf_CCHC_sf"/>
</dbReference>
<dbReference type="GO" id="GO:0003676">
    <property type="term" value="F:nucleic acid binding"/>
    <property type="evidence" value="ECO:0007669"/>
    <property type="project" value="InterPro"/>
</dbReference>
<evidence type="ECO:0000256" key="2">
    <source>
        <dbReference type="SAM" id="MobiDB-lite"/>
    </source>
</evidence>
<comment type="caution">
    <text evidence="4">The sequence shown here is derived from an EMBL/GenBank/DDBJ whole genome shotgun (WGS) entry which is preliminary data.</text>
</comment>
<feature type="compositionally biased region" description="Basic residues" evidence="2">
    <location>
        <begin position="393"/>
        <end position="408"/>
    </location>
</feature>
<feature type="region of interest" description="Disordered" evidence="2">
    <location>
        <begin position="1"/>
        <end position="40"/>
    </location>
</feature>
<dbReference type="AlphaFoldDB" id="A0A2I0JZG5"/>
<gene>
    <name evidence="4" type="ORF">CRG98_018388</name>
</gene>
<feature type="region of interest" description="Disordered" evidence="2">
    <location>
        <begin position="393"/>
        <end position="415"/>
    </location>
</feature>
<keyword evidence="5" id="KW-1185">Reference proteome</keyword>
<feature type="domain" description="CCHC-type" evidence="3">
    <location>
        <begin position="420"/>
        <end position="434"/>
    </location>
</feature>
<dbReference type="STRING" id="22663.A0A2I0JZG5"/>
<reference evidence="4 5" key="1">
    <citation type="submission" date="2017-11" db="EMBL/GenBank/DDBJ databases">
        <title>De-novo sequencing of pomegranate (Punica granatum L.) genome.</title>
        <authorList>
            <person name="Akparov Z."/>
            <person name="Amiraslanov A."/>
            <person name="Hajiyeva S."/>
            <person name="Abbasov M."/>
            <person name="Kaur K."/>
            <person name="Hamwieh A."/>
            <person name="Solovyev V."/>
            <person name="Salamov A."/>
            <person name="Braich B."/>
            <person name="Kosarev P."/>
            <person name="Mahmoud A."/>
            <person name="Hajiyev E."/>
            <person name="Babayeva S."/>
            <person name="Izzatullayeva V."/>
            <person name="Mammadov A."/>
            <person name="Mammadov A."/>
            <person name="Sharifova S."/>
            <person name="Ojaghi J."/>
            <person name="Eynullazada K."/>
            <person name="Bayramov B."/>
            <person name="Abdulazimova A."/>
            <person name="Shahmuradov I."/>
        </authorList>
    </citation>
    <scope>NUCLEOTIDE SEQUENCE [LARGE SCALE GENOMIC DNA]</scope>
    <source>
        <strain evidence="5">cv. AG2017</strain>
        <tissue evidence="4">Leaf</tissue>
    </source>
</reference>
<protein>
    <recommendedName>
        <fullName evidence="3">CCHC-type domain-containing protein</fullName>
    </recommendedName>
</protein>
<organism evidence="4 5">
    <name type="scientific">Punica granatum</name>
    <name type="common">Pomegranate</name>
    <dbReference type="NCBI Taxonomy" id="22663"/>
    <lineage>
        <taxon>Eukaryota</taxon>
        <taxon>Viridiplantae</taxon>
        <taxon>Streptophyta</taxon>
        <taxon>Embryophyta</taxon>
        <taxon>Tracheophyta</taxon>
        <taxon>Spermatophyta</taxon>
        <taxon>Magnoliopsida</taxon>
        <taxon>eudicotyledons</taxon>
        <taxon>Gunneridae</taxon>
        <taxon>Pentapetalae</taxon>
        <taxon>rosids</taxon>
        <taxon>malvids</taxon>
        <taxon>Myrtales</taxon>
        <taxon>Lythraceae</taxon>
        <taxon>Punica</taxon>
    </lineage>
</organism>
<evidence type="ECO:0000259" key="3">
    <source>
        <dbReference type="PROSITE" id="PS50158"/>
    </source>
</evidence>